<accession>A0A8H8NRJ6</accession>
<dbReference type="EMBL" id="CP059660">
    <property type="protein sequence ID" value="QRW18589.1"/>
    <property type="molecule type" value="Genomic_DNA"/>
</dbReference>
<feature type="compositionally biased region" description="Basic residues" evidence="1">
    <location>
        <begin position="551"/>
        <end position="561"/>
    </location>
</feature>
<feature type="compositionally biased region" description="Low complexity" evidence="1">
    <location>
        <begin position="537"/>
        <end position="550"/>
    </location>
</feature>
<sequence>MHLDKDEEGAVGSTPEQPVLDAAKLVALTKVHEAMAAKLCKYKARGAGHHSSTNSASGTPALHSHSHVGPSNASFPSCASIPAPATPVAQSPNPAPTPPNQDSDSTNIERCDNQFVANNSGRIPLPPGRKKITGEAIWRSLGYGARNGIKDKRWLDLNSSIRTLMTQVNLDLTCPWTEQDKVKINECEPRLNMFKHNWATEWMVQTRFNNKRYQDKKKKDGGNSVLVRESRRRQRQRIATPNGLQAISDGDGDDNNQPKGPKRPRTDRESSPARLTDEEHDHAVAAPAAVPAPAAVIASVRVVAPVPVAASGSVSFPTAASVSSPPIRRSSSGCMEVVLPLSRQSSGATTTPPMPKMTPPRASVDSPQPPVAAGPSAGPLEATGQEPPKRNRARPKMRPLRSPSEDGSTPQLPLPLSPPPSSPRAQIDNAGSKRSKEPEHAPPSPPPPLPPPSPLPTDLGLPPRVEPTQTTPEELERPPVIPSLTSPPTLPPAPKTFSTGMYSTRAKTAAAAAAAIAQTAAAETAAVDQTTKKVKAKQSPPKAKAAQSSSKPKRGSKKGKAPAKNSPLQPVGDETDDGLHRTDEE</sequence>
<organism evidence="2 3">
    <name type="scientific">Rhizoctonia solani</name>
    <dbReference type="NCBI Taxonomy" id="456999"/>
    <lineage>
        <taxon>Eukaryota</taxon>
        <taxon>Fungi</taxon>
        <taxon>Dikarya</taxon>
        <taxon>Basidiomycota</taxon>
        <taxon>Agaricomycotina</taxon>
        <taxon>Agaricomycetes</taxon>
        <taxon>Cantharellales</taxon>
        <taxon>Ceratobasidiaceae</taxon>
        <taxon>Rhizoctonia</taxon>
    </lineage>
</organism>
<feature type="compositionally biased region" description="Pro residues" evidence="1">
    <location>
        <begin position="412"/>
        <end position="422"/>
    </location>
</feature>
<name>A0A8H8NRJ6_9AGAM</name>
<evidence type="ECO:0000256" key="1">
    <source>
        <dbReference type="SAM" id="MobiDB-lite"/>
    </source>
</evidence>
<feature type="region of interest" description="Disordered" evidence="1">
    <location>
        <begin position="523"/>
        <end position="585"/>
    </location>
</feature>
<reference evidence="2" key="1">
    <citation type="submission" date="2020-05" db="EMBL/GenBank/DDBJ databases">
        <title>Evolutionary and genomic comparisons of hybrid uninucleate and nonhybrid Rhizoctonia fungi.</title>
        <authorList>
            <person name="Li C."/>
            <person name="Chen X."/>
        </authorList>
    </citation>
    <scope>NUCLEOTIDE SEQUENCE</scope>
    <source>
        <strain evidence="2">AG-1 IA</strain>
    </source>
</reference>
<dbReference type="RefSeq" id="XP_043178826.1">
    <property type="nucleotide sequence ID" value="XM_043323330.1"/>
</dbReference>
<feature type="region of interest" description="Disordered" evidence="1">
    <location>
        <begin position="47"/>
        <end position="107"/>
    </location>
</feature>
<proteinExistence type="predicted"/>
<feature type="compositionally biased region" description="Basic residues" evidence="1">
    <location>
        <begin position="390"/>
        <end position="399"/>
    </location>
</feature>
<protein>
    <submittedName>
        <fullName evidence="2">Uncharacterized protein</fullName>
    </submittedName>
</protein>
<feature type="region of interest" description="Disordered" evidence="1">
    <location>
        <begin position="212"/>
        <end position="281"/>
    </location>
</feature>
<evidence type="ECO:0000313" key="2">
    <source>
        <dbReference type="EMBL" id="QRW18589.1"/>
    </source>
</evidence>
<dbReference type="AlphaFoldDB" id="A0A8H8NRJ6"/>
<dbReference type="KEGG" id="rsx:RhiXN_03513"/>
<feature type="region of interest" description="Disordered" evidence="1">
    <location>
        <begin position="343"/>
        <end position="501"/>
    </location>
</feature>
<feature type="compositionally biased region" description="Basic and acidic residues" evidence="1">
    <location>
        <begin position="264"/>
        <end position="281"/>
    </location>
</feature>
<evidence type="ECO:0000313" key="3">
    <source>
        <dbReference type="Proteomes" id="UP000650533"/>
    </source>
</evidence>
<dbReference type="GeneID" id="67025793"/>
<dbReference type="Proteomes" id="UP000650533">
    <property type="component" value="Chromosome 3"/>
</dbReference>
<feature type="compositionally biased region" description="Pro residues" evidence="1">
    <location>
        <begin position="441"/>
        <end position="455"/>
    </location>
</feature>
<gene>
    <name evidence="2" type="ORF">RhiXN_03513</name>
</gene>